<evidence type="ECO:0000313" key="4">
    <source>
        <dbReference type="EMBL" id="MDM7829713.1"/>
    </source>
</evidence>
<dbReference type="InterPro" id="IPR015422">
    <property type="entry name" value="PyrdxlP-dep_Trfase_small"/>
</dbReference>
<dbReference type="PANTHER" id="PTHR43586:SF8">
    <property type="entry name" value="CYSTEINE DESULFURASE 1, CHLOROPLASTIC"/>
    <property type="match status" value="1"/>
</dbReference>
<keyword evidence="4" id="KW-0032">Aminotransferase</keyword>
<dbReference type="PANTHER" id="PTHR43586">
    <property type="entry name" value="CYSTEINE DESULFURASE"/>
    <property type="match status" value="1"/>
</dbReference>
<organism evidence="4 5">
    <name type="scientific">Cellulomonas edaphi</name>
    <dbReference type="NCBI Taxonomy" id="3053468"/>
    <lineage>
        <taxon>Bacteria</taxon>
        <taxon>Bacillati</taxon>
        <taxon>Actinomycetota</taxon>
        <taxon>Actinomycetes</taxon>
        <taxon>Micrococcales</taxon>
        <taxon>Cellulomonadaceae</taxon>
        <taxon>Cellulomonas</taxon>
    </lineage>
</organism>
<reference evidence="4 5" key="1">
    <citation type="submission" date="2023-06" db="EMBL/GenBank/DDBJ databases">
        <title>Cellulomonas sp. MW9 Whole genome sequence.</title>
        <authorList>
            <person name="Park S."/>
        </authorList>
    </citation>
    <scope>NUCLEOTIDE SEQUENCE [LARGE SCALE GENOMIC DNA]</scope>
    <source>
        <strain evidence="4 5">MW9</strain>
    </source>
</reference>
<protein>
    <submittedName>
        <fullName evidence="4">Aminotransferase class V-fold PLP-dependent enzyme</fullName>
    </submittedName>
</protein>
<dbReference type="Gene3D" id="3.90.1150.10">
    <property type="entry name" value="Aspartate Aminotransferase, domain 1"/>
    <property type="match status" value="1"/>
</dbReference>
<dbReference type="Pfam" id="PF00266">
    <property type="entry name" value="Aminotran_5"/>
    <property type="match status" value="1"/>
</dbReference>
<dbReference type="InterPro" id="IPR015424">
    <property type="entry name" value="PyrdxlP-dep_Trfase"/>
</dbReference>
<gene>
    <name evidence="4" type="ORF">QRT05_00060</name>
</gene>
<dbReference type="InterPro" id="IPR000192">
    <property type="entry name" value="Aminotrans_V_dom"/>
</dbReference>
<dbReference type="GO" id="GO:0008483">
    <property type="term" value="F:transaminase activity"/>
    <property type="evidence" value="ECO:0007669"/>
    <property type="project" value="UniProtKB-KW"/>
</dbReference>
<keyword evidence="5" id="KW-1185">Reference proteome</keyword>
<comment type="caution">
    <text evidence="4">The sequence shown here is derived from an EMBL/GenBank/DDBJ whole genome shotgun (WGS) entry which is preliminary data.</text>
</comment>
<dbReference type="RefSeq" id="WP_289444088.1">
    <property type="nucleotide sequence ID" value="NZ_JAUCGR010000001.1"/>
</dbReference>
<comment type="cofactor">
    <cofactor evidence="1">
        <name>pyridoxal 5'-phosphate</name>
        <dbReference type="ChEBI" id="CHEBI:597326"/>
    </cofactor>
</comment>
<sequence length="465" mass="48260">MTAIAERTSCAGVEDLISPLIPVVGGSTTVPLVDGSQVVYANLDYAASAPALEAVAARVSEVLPLYASVHRGAGYLSQVSTALYESSRQSIARFVGARADDVAIITRNTTDSLNLLAGVVPAGGRVLVLDVEHHANLLPWVHSRPGQERSTTILPIARTVAETLRSLADELARQHYALVTVTGASNVTGESLPLDRVIEIAHAEGARVVVDGAQLVPHRGFSLAETGADYVVFSGHKTYAPFGAGALVGRRDWLDVGTPYLAGGGAVRDVRTDRTIWQPAPARHEAGSPNVIGAIALAEACEQLAALPAGALHAHEKALRDRLVAGLSSIEGVQVARIWPDSDEPVGVITFTVPDHDPGLVAAYLAAEHGIGVRDGRFCAHPLLAHLGATGGAIRASVGVGTTSEAVDRLVGALRDYLGTGARSSYEIVDGCWAVVDDTRPLLAVHGLDHLAATAAAACGPALDD</sequence>
<name>A0ABT7S254_9CELL</name>
<evidence type="ECO:0000256" key="2">
    <source>
        <dbReference type="ARBA" id="ARBA00022898"/>
    </source>
</evidence>
<dbReference type="Gene3D" id="3.40.640.10">
    <property type="entry name" value="Type I PLP-dependent aspartate aminotransferase-like (Major domain)"/>
    <property type="match status" value="1"/>
</dbReference>
<dbReference type="Proteomes" id="UP001321453">
    <property type="component" value="Unassembled WGS sequence"/>
</dbReference>
<keyword evidence="2" id="KW-0663">Pyridoxal phosphate</keyword>
<dbReference type="SUPFAM" id="SSF53383">
    <property type="entry name" value="PLP-dependent transferases"/>
    <property type="match status" value="1"/>
</dbReference>
<evidence type="ECO:0000313" key="5">
    <source>
        <dbReference type="Proteomes" id="UP001321453"/>
    </source>
</evidence>
<feature type="domain" description="Aminotransferase class V" evidence="3">
    <location>
        <begin position="42"/>
        <end position="410"/>
    </location>
</feature>
<evidence type="ECO:0000259" key="3">
    <source>
        <dbReference type="Pfam" id="PF00266"/>
    </source>
</evidence>
<dbReference type="EMBL" id="JAUCGR010000001">
    <property type="protein sequence ID" value="MDM7829713.1"/>
    <property type="molecule type" value="Genomic_DNA"/>
</dbReference>
<keyword evidence="4" id="KW-0808">Transferase</keyword>
<dbReference type="InterPro" id="IPR015421">
    <property type="entry name" value="PyrdxlP-dep_Trfase_major"/>
</dbReference>
<proteinExistence type="predicted"/>
<accession>A0ABT7S254</accession>
<evidence type="ECO:0000256" key="1">
    <source>
        <dbReference type="ARBA" id="ARBA00001933"/>
    </source>
</evidence>